<evidence type="ECO:0000256" key="4">
    <source>
        <dbReference type="ARBA" id="ARBA00022827"/>
    </source>
</evidence>
<evidence type="ECO:0000256" key="2">
    <source>
        <dbReference type="ARBA" id="ARBA00010790"/>
    </source>
</evidence>
<dbReference type="Gene3D" id="3.30.560.10">
    <property type="entry name" value="Glucose Oxidase, domain 3"/>
    <property type="match status" value="1"/>
</dbReference>
<feature type="binding site" evidence="5">
    <location>
        <position position="242"/>
    </location>
    <ligand>
        <name>FAD</name>
        <dbReference type="ChEBI" id="CHEBI:57692"/>
    </ligand>
</feature>
<dbReference type="Pfam" id="PF05199">
    <property type="entry name" value="GMC_oxred_C"/>
    <property type="match status" value="1"/>
</dbReference>
<organism evidence="7 8">
    <name type="scientific">Paracoccus aurantiacus</name>
    <dbReference type="NCBI Taxonomy" id="2599412"/>
    <lineage>
        <taxon>Bacteria</taxon>
        <taxon>Pseudomonadati</taxon>
        <taxon>Pseudomonadota</taxon>
        <taxon>Alphaproteobacteria</taxon>
        <taxon>Rhodobacterales</taxon>
        <taxon>Paracoccaceae</taxon>
        <taxon>Paracoccus</taxon>
    </lineage>
</organism>
<sequence>MSCCVFATTSCVCGSFEATGSWEDRLSQDFIIIGAGSAGCVLAHRLSADPGTRVLLVEAGGRDNYPWIHIPVGYLYCIGNPRTDWCYRTSAQPGLHGRVLIYPRGKVLGGCSSINGMLYLRGQSQDYDGWRQMGCTGWGWDDVLPYFLKSEDYFGGDGPHHRAGGEWRVERQRLRWDVLDDFARAAASVGIPQTDDFNSGDNEGVGYFKVNQRGGMRISTAKAFLRPAMRRPNLEVRTNAHVRRILFESGRVTGVELQGADGTTQVLHTRNVILSAGAIGSPQILQLSGIGPGPLLRQHGIEVVRDASVGQNLQDHLQIRCAYRVSGTRTLNLMAANWLGKAKIAAQYAMFRTGPMSMAPSQLGAFARSGPDVGTPDLEYHVQPLSLDAFGEPLHAFPAITASVVPLRPESRGHVSITSPDPMQAPEISPNYLSTESDRLTAARAIRLTRRIMAAEPMARYRPEEFKPGEVGESDAELAEAAGRIGSTIFHPVGTARMGADPDSVVDPDLQVREISGLRVVDASIMPRIVSGNTNSPTIMIAEKAADLILREIRGI</sequence>
<keyword evidence="4 5" id="KW-0274">FAD</keyword>
<dbReference type="SUPFAM" id="SSF54373">
    <property type="entry name" value="FAD-linked reductases, C-terminal domain"/>
    <property type="match status" value="1"/>
</dbReference>
<dbReference type="PANTHER" id="PTHR11552">
    <property type="entry name" value="GLUCOSE-METHANOL-CHOLINE GMC OXIDOREDUCTASE"/>
    <property type="match status" value="1"/>
</dbReference>
<dbReference type="Gene3D" id="3.50.50.60">
    <property type="entry name" value="FAD/NAD(P)-binding domain"/>
    <property type="match status" value="1"/>
</dbReference>
<reference evidence="7 8" key="1">
    <citation type="submission" date="2019-08" db="EMBL/GenBank/DDBJ databases">
        <authorList>
            <person name="Ye J."/>
        </authorList>
    </citation>
    <scope>NUCLEOTIDE SEQUENCE [LARGE SCALE GENOMIC DNA]</scope>
    <source>
        <strain evidence="7 8">TK008</strain>
    </source>
</reference>
<gene>
    <name evidence="7" type="ORF">FQV27_14290</name>
</gene>
<keyword evidence="8" id="KW-1185">Reference proteome</keyword>
<evidence type="ECO:0000313" key="8">
    <source>
        <dbReference type="Proteomes" id="UP000321562"/>
    </source>
</evidence>
<protein>
    <submittedName>
        <fullName evidence="7">Choline dehydrogenase</fullName>
    </submittedName>
</protein>
<evidence type="ECO:0000256" key="1">
    <source>
        <dbReference type="ARBA" id="ARBA00001974"/>
    </source>
</evidence>
<dbReference type="InterPro" id="IPR007867">
    <property type="entry name" value="GMC_OxRtase_C"/>
</dbReference>
<evidence type="ECO:0000256" key="5">
    <source>
        <dbReference type="PIRSR" id="PIRSR000137-2"/>
    </source>
</evidence>
<dbReference type="OrthoDB" id="9785276at2"/>
<dbReference type="PROSITE" id="PS00624">
    <property type="entry name" value="GMC_OXRED_2"/>
    <property type="match status" value="1"/>
</dbReference>
<accession>A0A5C6S063</accession>
<proteinExistence type="inferred from homology"/>
<comment type="similarity">
    <text evidence="2">Belongs to the GMC oxidoreductase family.</text>
</comment>
<feature type="domain" description="Glucose-methanol-choline oxidoreductase N-terminal" evidence="6">
    <location>
        <begin position="277"/>
        <end position="291"/>
    </location>
</feature>
<dbReference type="EMBL" id="VOPL01000006">
    <property type="protein sequence ID" value="TXB67767.1"/>
    <property type="molecule type" value="Genomic_DNA"/>
</dbReference>
<evidence type="ECO:0000259" key="6">
    <source>
        <dbReference type="PROSITE" id="PS00624"/>
    </source>
</evidence>
<dbReference type="InterPro" id="IPR000172">
    <property type="entry name" value="GMC_OxRdtase_N"/>
</dbReference>
<dbReference type="GO" id="GO:0016614">
    <property type="term" value="F:oxidoreductase activity, acting on CH-OH group of donors"/>
    <property type="evidence" value="ECO:0007669"/>
    <property type="project" value="InterPro"/>
</dbReference>
<name>A0A5C6S063_9RHOB</name>
<dbReference type="GO" id="GO:0050660">
    <property type="term" value="F:flavin adenine dinucleotide binding"/>
    <property type="evidence" value="ECO:0007669"/>
    <property type="project" value="InterPro"/>
</dbReference>
<dbReference type="Pfam" id="PF00732">
    <property type="entry name" value="GMC_oxred_N"/>
    <property type="match status" value="1"/>
</dbReference>
<evidence type="ECO:0000313" key="7">
    <source>
        <dbReference type="EMBL" id="TXB67767.1"/>
    </source>
</evidence>
<dbReference type="Proteomes" id="UP000321562">
    <property type="component" value="Unassembled WGS sequence"/>
</dbReference>
<dbReference type="PIRSF" id="PIRSF000137">
    <property type="entry name" value="Alcohol_oxidase"/>
    <property type="match status" value="1"/>
</dbReference>
<dbReference type="PANTHER" id="PTHR11552:SF147">
    <property type="entry name" value="CHOLINE DEHYDROGENASE, MITOCHONDRIAL"/>
    <property type="match status" value="1"/>
</dbReference>
<comment type="caution">
    <text evidence="7">The sequence shown here is derived from an EMBL/GenBank/DDBJ whole genome shotgun (WGS) entry which is preliminary data.</text>
</comment>
<comment type="cofactor">
    <cofactor evidence="1 5">
        <name>FAD</name>
        <dbReference type="ChEBI" id="CHEBI:57692"/>
    </cofactor>
</comment>
<dbReference type="InterPro" id="IPR012132">
    <property type="entry name" value="GMC_OxRdtase"/>
</dbReference>
<evidence type="ECO:0000256" key="3">
    <source>
        <dbReference type="ARBA" id="ARBA00022630"/>
    </source>
</evidence>
<feature type="binding site" evidence="5">
    <location>
        <position position="107"/>
    </location>
    <ligand>
        <name>FAD</name>
        <dbReference type="ChEBI" id="CHEBI:57692"/>
    </ligand>
</feature>
<keyword evidence="3" id="KW-0285">Flavoprotein</keyword>
<dbReference type="AlphaFoldDB" id="A0A5C6S063"/>
<dbReference type="SUPFAM" id="SSF51905">
    <property type="entry name" value="FAD/NAD(P)-binding domain"/>
    <property type="match status" value="1"/>
</dbReference>
<dbReference type="InterPro" id="IPR036188">
    <property type="entry name" value="FAD/NAD-bd_sf"/>
</dbReference>